<dbReference type="SUPFAM" id="SSF50494">
    <property type="entry name" value="Trypsin-like serine proteases"/>
    <property type="match status" value="1"/>
</dbReference>
<dbReference type="AlphaFoldDB" id="A0A6J8E7G7"/>
<dbReference type="Pfam" id="PF13365">
    <property type="entry name" value="Trypsin_2"/>
    <property type="match status" value="1"/>
</dbReference>
<dbReference type="Gene3D" id="2.60.40.10">
    <property type="entry name" value="Immunoglobulins"/>
    <property type="match status" value="1"/>
</dbReference>
<keyword evidence="1" id="KW-0472">Membrane</keyword>
<dbReference type="OrthoDB" id="6162750at2759"/>
<protein>
    <recommendedName>
        <fullName evidence="2">Ig-like domain-containing protein</fullName>
    </recommendedName>
</protein>
<evidence type="ECO:0000313" key="3">
    <source>
        <dbReference type="EMBL" id="CAC5416068.1"/>
    </source>
</evidence>
<dbReference type="SUPFAM" id="SSF48726">
    <property type="entry name" value="Immunoglobulin"/>
    <property type="match status" value="1"/>
</dbReference>
<organism evidence="3 4">
    <name type="scientific">Mytilus coruscus</name>
    <name type="common">Sea mussel</name>
    <dbReference type="NCBI Taxonomy" id="42192"/>
    <lineage>
        <taxon>Eukaryota</taxon>
        <taxon>Metazoa</taxon>
        <taxon>Spiralia</taxon>
        <taxon>Lophotrochozoa</taxon>
        <taxon>Mollusca</taxon>
        <taxon>Bivalvia</taxon>
        <taxon>Autobranchia</taxon>
        <taxon>Pteriomorphia</taxon>
        <taxon>Mytilida</taxon>
        <taxon>Mytiloidea</taxon>
        <taxon>Mytilidae</taxon>
        <taxon>Mytilinae</taxon>
        <taxon>Mytilus</taxon>
    </lineage>
</organism>
<dbReference type="InterPro" id="IPR043504">
    <property type="entry name" value="Peptidase_S1_PA_chymotrypsin"/>
</dbReference>
<dbReference type="PANTHER" id="PTHR14389">
    <property type="entry name" value="SI:CH1073-475A24.1"/>
    <property type="match status" value="1"/>
</dbReference>
<dbReference type="PROSITE" id="PS50835">
    <property type="entry name" value="IG_LIKE"/>
    <property type="match status" value="1"/>
</dbReference>
<dbReference type="Proteomes" id="UP000507470">
    <property type="component" value="Unassembled WGS sequence"/>
</dbReference>
<evidence type="ECO:0000259" key="2">
    <source>
        <dbReference type="PROSITE" id="PS50835"/>
    </source>
</evidence>
<keyword evidence="1" id="KW-1133">Transmembrane helix</keyword>
<name>A0A6J8E7G7_MYTCO</name>
<feature type="domain" description="Ig-like" evidence="2">
    <location>
        <begin position="30"/>
        <end position="99"/>
    </location>
</feature>
<dbReference type="Gene3D" id="2.40.10.10">
    <property type="entry name" value="Trypsin-like serine proteases"/>
    <property type="match status" value="1"/>
</dbReference>
<keyword evidence="1" id="KW-0812">Transmembrane</keyword>
<evidence type="ECO:0000256" key="1">
    <source>
        <dbReference type="SAM" id="Phobius"/>
    </source>
</evidence>
<dbReference type="PANTHER" id="PTHR14389:SF3">
    <property type="entry name" value="PROTEIN FAM111A-LIKE"/>
    <property type="match status" value="1"/>
</dbReference>
<evidence type="ECO:0000313" key="4">
    <source>
        <dbReference type="Proteomes" id="UP000507470"/>
    </source>
</evidence>
<gene>
    <name evidence="3" type="ORF">MCOR_48703</name>
</gene>
<reference evidence="3 4" key="1">
    <citation type="submission" date="2020-06" db="EMBL/GenBank/DDBJ databases">
        <authorList>
            <person name="Li R."/>
            <person name="Bekaert M."/>
        </authorList>
    </citation>
    <scope>NUCLEOTIDE SEQUENCE [LARGE SCALE GENOMIC DNA]</scope>
    <source>
        <strain evidence="4">wild</strain>
    </source>
</reference>
<keyword evidence="4" id="KW-1185">Reference proteome</keyword>
<dbReference type="InterPro" id="IPR013783">
    <property type="entry name" value="Ig-like_fold"/>
</dbReference>
<dbReference type="EMBL" id="CACVKT020008564">
    <property type="protein sequence ID" value="CAC5416068.1"/>
    <property type="molecule type" value="Genomic_DNA"/>
</dbReference>
<dbReference type="InterPro" id="IPR009003">
    <property type="entry name" value="Peptidase_S1_PA"/>
</dbReference>
<dbReference type="InterPro" id="IPR007110">
    <property type="entry name" value="Ig-like_dom"/>
</dbReference>
<proteinExistence type="predicted"/>
<sequence length="502" mass="57251">MADVNESLFFLDKTTGVLEWRVIGKVTDYGQNVTLFCNVSNCCPDGSGWVRWTPEQHTLFIDVKTEGPNKHYDGNVLKDGYTLIIQNLTKQDLNVSYSCVYGVTLGERQFLLEEDVFTYISTRQTNTQTGKNRISEGQIAGIIVGVVILETVAVAVALFVLRCWRRRKKRNIGFEDGNENYANKVVPLIDKGENSSKKEIITETTITCVATMHVLTEVSKSVGYITGMKGSGTCWRVGNNKIITAAHVVKENIWNTVRGVLFEEDLNKFQVDFDYIIEKSPRCFKVEPRVLFMDESLDVAVLQLKPDNQKQFPPPLKMFDRLNSQQDEDKPIYLISHNKGEIKKVNSRIGIWDPTEDRIKDLEKVCQKYGKPNGYKDLDKKDRLVIQCEFVGGASGSPGIVIYNNVAYVVFVYIRGFPSFYYSQHFPEKDKRTFPREKLFQQGVNIGDLFDTMSKNAVHFKLCNEIFPEERKNDLNKKQHHRKQAAQNIEACGSDKCKVQGK</sequence>
<feature type="transmembrane region" description="Helical" evidence="1">
    <location>
        <begin position="139"/>
        <end position="161"/>
    </location>
</feature>
<dbReference type="InterPro" id="IPR036179">
    <property type="entry name" value="Ig-like_dom_sf"/>
</dbReference>
<accession>A0A6J8E7G7</accession>